<protein>
    <submittedName>
        <fullName evidence="1">Uncharacterized protein</fullName>
    </submittedName>
</protein>
<reference evidence="1" key="1">
    <citation type="journal article" date="2015" name="Nature">
        <title>Complex archaea that bridge the gap between prokaryotes and eukaryotes.</title>
        <authorList>
            <person name="Spang A."/>
            <person name="Saw J.H."/>
            <person name="Jorgensen S.L."/>
            <person name="Zaremba-Niedzwiedzka K."/>
            <person name="Martijn J."/>
            <person name="Lind A.E."/>
            <person name="van Eijk R."/>
            <person name="Schleper C."/>
            <person name="Guy L."/>
            <person name="Ettema T.J."/>
        </authorList>
    </citation>
    <scope>NUCLEOTIDE SEQUENCE</scope>
</reference>
<feature type="non-terminal residue" evidence="1">
    <location>
        <position position="1"/>
    </location>
</feature>
<organism evidence="1">
    <name type="scientific">marine sediment metagenome</name>
    <dbReference type="NCBI Taxonomy" id="412755"/>
    <lineage>
        <taxon>unclassified sequences</taxon>
        <taxon>metagenomes</taxon>
        <taxon>ecological metagenomes</taxon>
    </lineage>
</organism>
<accession>A0A0F9HJI3</accession>
<dbReference type="EMBL" id="LAZR01014887">
    <property type="protein sequence ID" value="KKM15516.1"/>
    <property type="molecule type" value="Genomic_DNA"/>
</dbReference>
<dbReference type="AlphaFoldDB" id="A0A0F9HJI3"/>
<gene>
    <name evidence="1" type="ORF">LCGC14_1695230</name>
</gene>
<evidence type="ECO:0000313" key="1">
    <source>
        <dbReference type="EMBL" id="KKM15516.1"/>
    </source>
</evidence>
<proteinExistence type="predicted"/>
<name>A0A0F9HJI3_9ZZZZ</name>
<comment type="caution">
    <text evidence="1">The sequence shown here is derived from an EMBL/GenBank/DDBJ whole genome shotgun (WGS) entry which is preliminary data.</text>
</comment>
<sequence>VVMSISIDARKYLGYNYLIVREWDGYDKPSYTPIFKITEEEIDFAGGRFERFKYGTSEHKFSIGVIKGLKIEKRIDWIHENTTGVWSFDISTDTLDCYGGSTYQNNGSSGQQFFDIVWLFYFKDEEDAVAFKLRWS</sequence>